<dbReference type="EMBL" id="BMAW01120254">
    <property type="protein sequence ID" value="GFT88320.1"/>
    <property type="molecule type" value="Genomic_DNA"/>
</dbReference>
<reference evidence="2" key="1">
    <citation type="submission" date="2020-08" db="EMBL/GenBank/DDBJ databases">
        <title>Multicomponent nature underlies the extraordinary mechanical properties of spider dragline silk.</title>
        <authorList>
            <person name="Kono N."/>
            <person name="Nakamura H."/>
            <person name="Mori M."/>
            <person name="Yoshida Y."/>
            <person name="Ohtoshi R."/>
            <person name="Malay A.D."/>
            <person name="Moran D.A.P."/>
            <person name="Tomita M."/>
            <person name="Numata K."/>
            <person name="Arakawa K."/>
        </authorList>
    </citation>
    <scope>NUCLEOTIDE SEQUENCE</scope>
</reference>
<organism evidence="2 4">
    <name type="scientific">Nephila pilipes</name>
    <name type="common">Giant wood spider</name>
    <name type="synonym">Nephila maculata</name>
    <dbReference type="NCBI Taxonomy" id="299642"/>
    <lineage>
        <taxon>Eukaryota</taxon>
        <taxon>Metazoa</taxon>
        <taxon>Ecdysozoa</taxon>
        <taxon>Arthropoda</taxon>
        <taxon>Chelicerata</taxon>
        <taxon>Arachnida</taxon>
        <taxon>Araneae</taxon>
        <taxon>Araneomorphae</taxon>
        <taxon>Entelegynae</taxon>
        <taxon>Araneoidea</taxon>
        <taxon>Nephilidae</taxon>
        <taxon>Nephila</taxon>
    </lineage>
</organism>
<evidence type="ECO:0000313" key="3">
    <source>
        <dbReference type="EMBL" id="GFT88320.1"/>
    </source>
</evidence>
<feature type="non-terminal residue" evidence="2">
    <location>
        <position position="1"/>
    </location>
</feature>
<gene>
    <name evidence="2" type="ORF">NPIL_643351</name>
    <name evidence="3" type="ORF">NPIL_671381</name>
</gene>
<protein>
    <submittedName>
        <fullName evidence="2">Uncharacterized protein</fullName>
    </submittedName>
</protein>
<dbReference type="EMBL" id="BMAW01044123">
    <property type="protein sequence ID" value="GFS42945.1"/>
    <property type="molecule type" value="Genomic_DNA"/>
</dbReference>
<proteinExistence type="predicted"/>
<evidence type="ECO:0000313" key="2">
    <source>
        <dbReference type="EMBL" id="GFS42945.1"/>
    </source>
</evidence>
<dbReference type="Proteomes" id="UP000887013">
    <property type="component" value="Unassembled WGS sequence"/>
</dbReference>
<sequence>NFDVGLFAIFSLLSSGTIYDYLNFIKLIIVTLFLAAMIYVAVADDSADTHITARVGKPLYIKEYTDPDGTVHFTQLEG</sequence>
<keyword evidence="1" id="KW-0472">Membrane</keyword>
<keyword evidence="4" id="KW-1185">Reference proteome</keyword>
<keyword evidence="1" id="KW-1133">Transmembrane helix</keyword>
<dbReference type="AlphaFoldDB" id="A0A8X6IFE1"/>
<accession>A0A8X6IFE1</accession>
<evidence type="ECO:0000256" key="1">
    <source>
        <dbReference type="SAM" id="Phobius"/>
    </source>
</evidence>
<evidence type="ECO:0000313" key="4">
    <source>
        <dbReference type="Proteomes" id="UP000887013"/>
    </source>
</evidence>
<comment type="caution">
    <text evidence="2">The sequence shown here is derived from an EMBL/GenBank/DDBJ whole genome shotgun (WGS) entry which is preliminary data.</text>
</comment>
<keyword evidence="1" id="KW-0812">Transmembrane</keyword>
<feature type="transmembrane region" description="Helical" evidence="1">
    <location>
        <begin position="21"/>
        <end position="42"/>
    </location>
</feature>
<name>A0A8X6IFE1_NEPPI</name>